<evidence type="ECO:0008006" key="4">
    <source>
        <dbReference type="Google" id="ProtNLM"/>
    </source>
</evidence>
<proteinExistence type="predicted"/>
<feature type="compositionally biased region" description="Basic and acidic residues" evidence="1">
    <location>
        <begin position="169"/>
        <end position="179"/>
    </location>
</feature>
<evidence type="ECO:0000256" key="1">
    <source>
        <dbReference type="SAM" id="MobiDB-lite"/>
    </source>
</evidence>
<name>A0A0P7BSI9_9HYPO</name>
<accession>A0A0P7BSI9</accession>
<reference evidence="2 3" key="1">
    <citation type="submission" date="2015-09" db="EMBL/GenBank/DDBJ databases">
        <title>Draft genome of a European isolate of the apple canker pathogen Neonectria ditissima.</title>
        <authorList>
            <person name="Gomez-Cortecero A."/>
            <person name="Harrison R.J."/>
            <person name="Armitage A.D."/>
        </authorList>
    </citation>
    <scope>NUCLEOTIDE SEQUENCE [LARGE SCALE GENOMIC DNA]</scope>
    <source>
        <strain evidence="2 3">R09/05</strain>
    </source>
</reference>
<comment type="caution">
    <text evidence="2">The sequence shown here is derived from an EMBL/GenBank/DDBJ whole genome shotgun (WGS) entry which is preliminary data.</text>
</comment>
<evidence type="ECO:0000313" key="2">
    <source>
        <dbReference type="EMBL" id="KPM43673.1"/>
    </source>
</evidence>
<evidence type="ECO:0000313" key="3">
    <source>
        <dbReference type="Proteomes" id="UP000050424"/>
    </source>
</evidence>
<gene>
    <name evidence="2" type="ORF">AK830_g2880</name>
</gene>
<protein>
    <recommendedName>
        <fullName evidence="4">BZIP domain-containing protein</fullName>
    </recommendedName>
</protein>
<dbReference type="STRING" id="78410.A0A0P7BSI9"/>
<dbReference type="PANTHER" id="PTHR42070">
    <property type="entry name" value="FILAMENT ASSOCIATED PROTEIN, PUTATIVE (AFU_ORTHOLOGUE AFUA_8G06630)-RELATED"/>
    <property type="match status" value="1"/>
</dbReference>
<dbReference type="PANTHER" id="PTHR42070:SF1">
    <property type="entry name" value="FILAMENT ASSOCIATED PROTEIN, PUTATIVE (AFU_ORTHOLOGUE AFUA_8G06630)-RELATED"/>
    <property type="match status" value="1"/>
</dbReference>
<dbReference type="AlphaFoldDB" id="A0A0P7BSI9"/>
<dbReference type="EMBL" id="LKCW01000029">
    <property type="protein sequence ID" value="KPM43673.1"/>
    <property type="molecule type" value="Genomic_DNA"/>
</dbReference>
<sequence>MPRKLRTPESLALNRENQRRSRARHRELLDDLQRRVRDYERRDAQASLDMQRVARNVAAENAALRALLGAKGVADAEVEAHLERARQTQAQAQTSAQMQTPVPPIGALVAARARETTTLEPLREALLDPRLDMPHRMQSSPSLLVSTPSVPAAPLVPIPRLSPLATSERGTHQHLDGRLELAPIVPQSRCRREPSTEASSMDLDRPTEASRQTPSCVSRPGSQQRSPCRSKPQPTCHSAPPGQQEQTPSTLQPSNKMRCVEAAAILARLRGNPDDVNSWAALGCSDSNECMVRNTDLLQLMDEMT</sequence>
<dbReference type="OrthoDB" id="4505928at2759"/>
<feature type="compositionally biased region" description="Polar residues" evidence="1">
    <location>
        <begin position="209"/>
        <end position="255"/>
    </location>
</feature>
<feature type="region of interest" description="Disordered" evidence="1">
    <location>
        <begin position="1"/>
        <end position="24"/>
    </location>
</feature>
<keyword evidence="3" id="KW-1185">Reference proteome</keyword>
<dbReference type="CDD" id="cd14688">
    <property type="entry name" value="bZIP_YAP"/>
    <property type="match status" value="1"/>
</dbReference>
<organism evidence="2 3">
    <name type="scientific">Neonectria ditissima</name>
    <dbReference type="NCBI Taxonomy" id="78410"/>
    <lineage>
        <taxon>Eukaryota</taxon>
        <taxon>Fungi</taxon>
        <taxon>Dikarya</taxon>
        <taxon>Ascomycota</taxon>
        <taxon>Pezizomycotina</taxon>
        <taxon>Sordariomycetes</taxon>
        <taxon>Hypocreomycetidae</taxon>
        <taxon>Hypocreales</taxon>
        <taxon>Nectriaceae</taxon>
        <taxon>Neonectria</taxon>
    </lineage>
</organism>
<dbReference type="Proteomes" id="UP000050424">
    <property type="component" value="Unassembled WGS sequence"/>
</dbReference>
<feature type="region of interest" description="Disordered" evidence="1">
    <location>
        <begin position="166"/>
        <end position="255"/>
    </location>
</feature>